<feature type="transmembrane region" description="Helical" evidence="8">
    <location>
        <begin position="49"/>
        <end position="68"/>
    </location>
</feature>
<evidence type="ECO:0000256" key="8">
    <source>
        <dbReference type="SAM" id="Phobius"/>
    </source>
</evidence>
<dbReference type="Gene3D" id="3.40.50.12370">
    <property type="match status" value="1"/>
</dbReference>
<dbReference type="InterPro" id="IPR038770">
    <property type="entry name" value="Na+/solute_symporter_sf"/>
</dbReference>
<keyword evidence="3" id="KW-0050">Antiport</keyword>
<dbReference type="RefSeq" id="WP_174701299.1">
    <property type="nucleotide sequence ID" value="NZ_JABURA010000001.1"/>
</dbReference>
<keyword evidence="4 8" id="KW-0812">Transmembrane</keyword>
<dbReference type="InterPro" id="IPR006153">
    <property type="entry name" value="Cation/H_exchanger_TM"/>
</dbReference>
<name>A0A8J8KEM5_9EURY</name>
<evidence type="ECO:0000256" key="2">
    <source>
        <dbReference type="ARBA" id="ARBA00022448"/>
    </source>
</evidence>
<dbReference type="InterPro" id="IPR006016">
    <property type="entry name" value="UspA"/>
</dbReference>
<dbReference type="OrthoDB" id="12029at2157"/>
<dbReference type="PANTHER" id="PTHR43562:SF4">
    <property type="entry name" value="NA(+)_H(+) ANTIPORTER NHAS5"/>
    <property type="match status" value="1"/>
</dbReference>
<feature type="transmembrane region" description="Helical" evidence="8">
    <location>
        <begin position="74"/>
        <end position="93"/>
    </location>
</feature>
<evidence type="ECO:0000259" key="9">
    <source>
        <dbReference type="Pfam" id="PF00582"/>
    </source>
</evidence>
<feature type="transmembrane region" description="Helical" evidence="8">
    <location>
        <begin position="25"/>
        <end position="42"/>
    </location>
</feature>
<feature type="transmembrane region" description="Helical" evidence="8">
    <location>
        <begin position="132"/>
        <end position="153"/>
    </location>
</feature>
<dbReference type="Proteomes" id="UP000728647">
    <property type="component" value="Unassembled WGS sequence"/>
</dbReference>
<feature type="transmembrane region" description="Helical" evidence="8">
    <location>
        <begin position="347"/>
        <end position="369"/>
    </location>
</feature>
<evidence type="ECO:0000259" key="10">
    <source>
        <dbReference type="Pfam" id="PF00999"/>
    </source>
</evidence>
<accession>A0A8J8KEM5</accession>
<dbReference type="Pfam" id="PF00999">
    <property type="entry name" value="Na_H_Exchanger"/>
    <property type="match status" value="1"/>
</dbReference>
<proteinExistence type="predicted"/>
<gene>
    <name evidence="11" type="ORF">HT576_03740</name>
</gene>
<dbReference type="GO" id="GO:0015297">
    <property type="term" value="F:antiporter activity"/>
    <property type="evidence" value="ECO:0007669"/>
    <property type="project" value="UniProtKB-KW"/>
</dbReference>
<dbReference type="SUPFAM" id="SSF52402">
    <property type="entry name" value="Adenine nucleotide alpha hydrolases-like"/>
    <property type="match status" value="1"/>
</dbReference>
<dbReference type="GO" id="GO:1902600">
    <property type="term" value="P:proton transmembrane transport"/>
    <property type="evidence" value="ECO:0007669"/>
    <property type="project" value="InterPro"/>
</dbReference>
<dbReference type="AlphaFoldDB" id="A0A8J8KEM5"/>
<protein>
    <submittedName>
        <fullName evidence="11">Cation:proton antiporter</fullName>
    </submittedName>
</protein>
<feature type="transmembrane region" description="Helical" evidence="8">
    <location>
        <begin position="232"/>
        <end position="248"/>
    </location>
</feature>
<dbReference type="EMBL" id="JABURA010000001">
    <property type="protein sequence ID" value="NUB90147.1"/>
    <property type="molecule type" value="Genomic_DNA"/>
</dbReference>
<feature type="transmembrane region" description="Helical" evidence="8">
    <location>
        <begin position="165"/>
        <end position="185"/>
    </location>
</feature>
<evidence type="ECO:0000313" key="12">
    <source>
        <dbReference type="Proteomes" id="UP000728647"/>
    </source>
</evidence>
<keyword evidence="5 8" id="KW-1133">Transmembrane helix</keyword>
<evidence type="ECO:0000256" key="7">
    <source>
        <dbReference type="ARBA" id="ARBA00023136"/>
    </source>
</evidence>
<evidence type="ECO:0000256" key="5">
    <source>
        <dbReference type="ARBA" id="ARBA00022989"/>
    </source>
</evidence>
<keyword evidence="6" id="KW-0406">Ion transport</keyword>
<organism evidence="11 12">
    <name type="scientific">Haloterrigena gelatinilytica</name>
    <dbReference type="NCBI Taxonomy" id="2741724"/>
    <lineage>
        <taxon>Archaea</taxon>
        <taxon>Methanobacteriati</taxon>
        <taxon>Methanobacteriota</taxon>
        <taxon>Stenosarchaea group</taxon>
        <taxon>Halobacteria</taxon>
        <taxon>Halobacteriales</taxon>
        <taxon>Natrialbaceae</taxon>
        <taxon>Haloterrigena</taxon>
    </lineage>
</organism>
<feature type="transmembrane region" description="Helical" evidence="8">
    <location>
        <begin position="105"/>
        <end position="126"/>
    </location>
</feature>
<feature type="transmembrane region" description="Helical" evidence="8">
    <location>
        <begin position="315"/>
        <end position="335"/>
    </location>
</feature>
<feature type="transmembrane region" description="Helical" evidence="8">
    <location>
        <begin position="197"/>
        <end position="220"/>
    </location>
</feature>
<feature type="domain" description="UspA" evidence="9">
    <location>
        <begin position="419"/>
        <end position="549"/>
    </location>
</feature>
<comment type="caution">
    <text evidence="11">The sequence shown here is derived from an EMBL/GenBank/DDBJ whole genome shotgun (WGS) entry which is preliminary data.</text>
</comment>
<feature type="transmembrane region" description="Helical" evidence="8">
    <location>
        <begin position="283"/>
        <end position="309"/>
    </location>
</feature>
<dbReference type="Pfam" id="PF00582">
    <property type="entry name" value="Usp"/>
    <property type="match status" value="1"/>
</dbReference>
<feature type="transmembrane region" description="Helical" evidence="8">
    <location>
        <begin position="375"/>
        <end position="394"/>
    </location>
</feature>
<evidence type="ECO:0000256" key="3">
    <source>
        <dbReference type="ARBA" id="ARBA00022449"/>
    </source>
</evidence>
<evidence type="ECO:0000313" key="11">
    <source>
        <dbReference type="EMBL" id="NUB90147.1"/>
    </source>
</evidence>
<evidence type="ECO:0000256" key="1">
    <source>
        <dbReference type="ARBA" id="ARBA00004141"/>
    </source>
</evidence>
<dbReference type="PANTHER" id="PTHR43562">
    <property type="entry name" value="NAPA-TYPE SODIUM/HYDROGEN ANTIPORTER"/>
    <property type="match status" value="1"/>
</dbReference>
<feature type="domain" description="Cation/H+ exchanger transmembrane" evidence="10">
    <location>
        <begin position="33"/>
        <end position="395"/>
    </location>
</feature>
<dbReference type="Gene3D" id="1.20.1530.20">
    <property type="match status" value="1"/>
</dbReference>
<dbReference type="GO" id="GO:0016020">
    <property type="term" value="C:membrane"/>
    <property type="evidence" value="ECO:0007669"/>
    <property type="project" value="UniProtKB-SubCell"/>
</dbReference>
<keyword evidence="7 8" id="KW-0472">Membrane</keyword>
<sequence>MQSAWSAAPSVVAVAIPDLPLEEPVLVFTLALAIFLVGPLLVRRLGQPGIVGIVLFGALLGPGGTGLIAHSDAIVLLGEVGLIYLLFTVGLELDLRQFAEDPDSAALFGLVSFGLPFVVGTAAVIVLLDLSLLAGLLLAAVFASHTLLAYPIVNQYDITGNRAVTAVFGGILFTDTLALFVLALVRSAAETGLTAGVVVGKVLALVALLAGVWVVVPPIARRFFQNFSEESYFEFLFVAVVFFGAASVATLLDVAPILGAFVAGLALNRLIPEGGTLLSRIEFAGNAFFVPFFLLHVGMLVDATVIFQGRRTLEVAAVIVGVMVALKWAAAWLVARVKGYTADERDVMFGLSIGQAAAALAITLIGYDVGLFDAAILNAVVLMLLVTAVASPWLTKRAGQRLALADDVEPGDDAPADPRILLPISHAADRQRHLLELALLLKDDEREEPIHTLTVVRPDRSGDPDRAVDEAYTDLEELTAAGSEAEVPVAPEIRVDHNPASGIVRGAVEVQADLLLLGWDAQRSLGQRLFGSVIDQVLDRTTDPVVVARLGHPVNTTDRLFVVLPEGIDHHEGFFESVALLKRLADRLGAPLTVLAVGGSAHQYERLFDLVEPELDAEFRDLNSWRALHSTLEDEATANDLVSVISSRPGSVGWHDQLRELPYRLAALPPESFVLLHPREDDPEYDRQFLRFK</sequence>
<comment type="subcellular location">
    <subcellularLocation>
        <location evidence="1">Membrane</location>
        <topology evidence="1">Multi-pass membrane protein</topology>
    </subcellularLocation>
</comment>
<evidence type="ECO:0000256" key="4">
    <source>
        <dbReference type="ARBA" id="ARBA00022692"/>
    </source>
</evidence>
<evidence type="ECO:0000256" key="6">
    <source>
        <dbReference type="ARBA" id="ARBA00023065"/>
    </source>
</evidence>
<keyword evidence="2" id="KW-0813">Transport</keyword>
<reference evidence="11" key="1">
    <citation type="submission" date="2020-06" db="EMBL/GenBank/DDBJ databases">
        <title>Haloterrigena sp. nov., an extremely halophilic archaeon isolated from a saline sediment.</title>
        <authorList>
            <person name="Liu B.-B."/>
        </authorList>
    </citation>
    <scope>NUCLEOTIDE SEQUENCE</scope>
    <source>
        <strain evidence="11">SYSU A121-1</strain>
    </source>
</reference>